<evidence type="ECO:0000313" key="2">
    <source>
        <dbReference type="Proteomes" id="UP000828390"/>
    </source>
</evidence>
<dbReference type="EMBL" id="JAIWYP010000016">
    <property type="protein sequence ID" value="KAH3696272.1"/>
    <property type="molecule type" value="Genomic_DNA"/>
</dbReference>
<sequence>MRIPSAFDTSMCWAETHQRKKILHSRQDPDHCPPLLHTGYFFLVGGNTGLSNGCHS</sequence>
<organism evidence="1 2">
    <name type="scientific">Dreissena polymorpha</name>
    <name type="common">Zebra mussel</name>
    <name type="synonym">Mytilus polymorpha</name>
    <dbReference type="NCBI Taxonomy" id="45954"/>
    <lineage>
        <taxon>Eukaryota</taxon>
        <taxon>Metazoa</taxon>
        <taxon>Spiralia</taxon>
        <taxon>Lophotrochozoa</taxon>
        <taxon>Mollusca</taxon>
        <taxon>Bivalvia</taxon>
        <taxon>Autobranchia</taxon>
        <taxon>Heteroconchia</taxon>
        <taxon>Euheterodonta</taxon>
        <taxon>Imparidentia</taxon>
        <taxon>Neoheterodontei</taxon>
        <taxon>Myida</taxon>
        <taxon>Dreissenoidea</taxon>
        <taxon>Dreissenidae</taxon>
        <taxon>Dreissena</taxon>
    </lineage>
</organism>
<keyword evidence="2" id="KW-1185">Reference proteome</keyword>
<accession>A0A9D3YD94</accession>
<protein>
    <submittedName>
        <fullName evidence="1">Uncharacterized protein</fullName>
    </submittedName>
</protein>
<comment type="caution">
    <text evidence="1">The sequence shown here is derived from an EMBL/GenBank/DDBJ whole genome shotgun (WGS) entry which is preliminary data.</text>
</comment>
<dbReference type="Proteomes" id="UP000828390">
    <property type="component" value="Unassembled WGS sequence"/>
</dbReference>
<gene>
    <name evidence="1" type="ORF">DPMN_083737</name>
</gene>
<evidence type="ECO:0000313" key="1">
    <source>
        <dbReference type="EMBL" id="KAH3696272.1"/>
    </source>
</evidence>
<reference evidence="1" key="2">
    <citation type="submission" date="2020-11" db="EMBL/GenBank/DDBJ databases">
        <authorList>
            <person name="McCartney M.A."/>
            <person name="Auch B."/>
            <person name="Kono T."/>
            <person name="Mallez S."/>
            <person name="Becker A."/>
            <person name="Gohl D.M."/>
            <person name="Silverstein K.A.T."/>
            <person name="Koren S."/>
            <person name="Bechman K.B."/>
            <person name="Herman A."/>
            <person name="Abrahante J.E."/>
            <person name="Garbe J."/>
        </authorList>
    </citation>
    <scope>NUCLEOTIDE SEQUENCE</scope>
    <source>
        <strain evidence="1">Duluth1</strain>
        <tissue evidence="1">Whole animal</tissue>
    </source>
</reference>
<dbReference type="AlphaFoldDB" id="A0A9D3YD94"/>
<reference evidence="1" key="1">
    <citation type="journal article" date="2019" name="bioRxiv">
        <title>The Genome of the Zebra Mussel, Dreissena polymorpha: A Resource for Invasive Species Research.</title>
        <authorList>
            <person name="McCartney M.A."/>
            <person name="Auch B."/>
            <person name="Kono T."/>
            <person name="Mallez S."/>
            <person name="Zhang Y."/>
            <person name="Obille A."/>
            <person name="Becker A."/>
            <person name="Abrahante J.E."/>
            <person name="Garbe J."/>
            <person name="Badalamenti J.P."/>
            <person name="Herman A."/>
            <person name="Mangelson H."/>
            <person name="Liachko I."/>
            <person name="Sullivan S."/>
            <person name="Sone E.D."/>
            <person name="Koren S."/>
            <person name="Silverstein K.A.T."/>
            <person name="Beckman K.B."/>
            <person name="Gohl D.M."/>
        </authorList>
    </citation>
    <scope>NUCLEOTIDE SEQUENCE</scope>
    <source>
        <strain evidence="1">Duluth1</strain>
        <tissue evidence="1">Whole animal</tissue>
    </source>
</reference>
<name>A0A9D3YD94_DREPO</name>
<proteinExistence type="predicted"/>